<sequence length="161" mass="16439">MLPLLLRLCSSKPRKSLDVSAADRGSDGVATGLSPARNSSVSSVPDVPSSLLLSLDNPASLCVSRPPPEASGPWPGRAPYGPAVRQLTKQFGADASASSITTGDDAADGANAEREAAEAAADAAAAAALLCLAAVAAAEKWVTMELFPRELWIEPLPFTLA</sequence>
<protein>
    <submittedName>
        <fullName evidence="1">Uncharacterized protein</fullName>
    </submittedName>
</protein>
<comment type="caution">
    <text evidence="1">The sequence shown here is derived from an EMBL/GenBank/DDBJ whole genome shotgun (WGS) entry which is preliminary data.</text>
</comment>
<gene>
    <name evidence="1" type="ORF">I4F81_007657</name>
</gene>
<keyword evidence="2" id="KW-1185">Reference proteome</keyword>
<proteinExistence type="predicted"/>
<accession>A0ACC3C5P8</accession>
<dbReference type="EMBL" id="CM020619">
    <property type="protein sequence ID" value="KAK1865122.1"/>
    <property type="molecule type" value="Genomic_DNA"/>
</dbReference>
<reference evidence="1" key="1">
    <citation type="submission" date="2019-11" db="EMBL/GenBank/DDBJ databases">
        <title>Nori genome reveals adaptations in red seaweeds to the harsh intertidal environment.</title>
        <authorList>
            <person name="Wang D."/>
            <person name="Mao Y."/>
        </authorList>
    </citation>
    <scope>NUCLEOTIDE SEQUENCE</scope>
    <source>
        <tissue evidence="1">Gametophyte</tissue>
    </source>
</reference>
<dbReference type="Proteomes" id="UP000798662">
    <property type="component" value="Chromosome 2"/>
</dbReference>
<evidence type="ECO:0000313" key="2">
    <source>
        <dbReference type="Proteomes" id="UP000798662"/>
    </source>
</evidence>
<name>A0ACC3C5P8_PYRYE</name>
<organism evidence="1 2">
    <name type="scientific">Pyropia yezoensis</name>
    <name type="common">Susabi-nori</name>
    <name type="synonym">Porphyra yezoensis</name>
    <dbReference type="NCBI Taxonomy" id="2788"/>
    <lineage>
        <taxon>Eukaryota</taxon>
        <taxon>Rhodophyta</taxon>
        <taxon>Bangiophyceae</taxon>
        <taxon>Bangiales</taxon>
        <taxon>Bangiaceae</taxon>
        <taxon>Pyropia</taxon>
    </lineage>
</organism>
<evidence type="ECO:0000313" key="1">
    <source>
        <dbReference type="EMBL" id="KAK1865122.1"/>
    </source>
</evidence>